<gene>
    <name evidence="1" type="ordered locus">KPK_1273</name>
</gene>
<organism evidence="1 2">
    <name type="scientific">Klebsiella variicola (strain 342)</name>
    <name type="common">Klebsiella pneumoniae</name>
    <dbReference type="NCBI Taxonomy" id="507522"/>
    <lineage>
        <taxon>Bacteria</taxon>
        <taxon>Pseudomonadati</taxon>
        <taxon>Pseudomonadota</taxon>
        <taxon>Gammaproteobacteria</taxon>
        <taxon>Enterobacterales</taxon>
        <taxon>Enterobacteriaceae</taxon>
        <taxon>Klebsiella/Raoultella group</taxon>
        <taxon>Klebsiella</taxon>
        <taxon>Klebsiella pneumoniae complex</taxon>
    </lineage>
</organism>
<sequence length="49" mass="5501">MMTRAAQAARVIFMTNNQAKYADSVNNYGAFLSTLRQYVAAQQPLSIQF</sequence>
<accession>B5XNL3</accession>
<evidence type="ECO:0000313" key="2">
    <source>
        <dbReference type="Proteomes" id="UP000001734"/>
    </source>
</evidence>
<evidence type="ECO:0000313" key="1">
    <source>
        <dbReference type="EMBL" id="ACI07821.1"/>
    </source>
</evidence>
<dbReference type="Proteomes" id="UP000001734">
    <property type="component" value="Chromosome"/>
</dbReference>
<proteinExistence type="predicted"/>
<dbReference type="HOGENOM" id="CLU_3136707_0_0_6"/>
<dbReference type="EMBL" id="CP000964">
    <property type="protein sequence ID" value="ACI07821.1"/>
    <property type="molecule type" value="Genomic_DNA"/>
</dbReference>
<dbReference type="BioCyc" id="KPNE507522:GI0B-1273-MONOMER"/>
<protein>
    <submittedName>
        <fullName evidence="1">Uncharacterized protein</fullName>
    </submittedName>
</protein>
<name>B5XNL3_KLEV3</name>
<dbReference type="KEGG" id="kpe:KPK_1273"/>
<reference evidence="1 2" key="1">
    <citation type="journal article" date="2008" name="PLoS Genet.">
        <title>Complete genome sequence of the N2-fixing broad host range endophyte Klebsiella pneumoniae 342 and virulence predictions verified in mice.</title>
        <authorList>
            <person name="Fouts D.E."/>
            <person name="Tyler H.L."/>
            <person name="DeBoy R.T."/>
            <person name="Daugherty S."/>
            <person name="Ren Q."/>
            <person name="Badger J.H."/>
            <person name="Durkin A.S."/>
            <person name="Huot H."/>
            <person name="Shrivastava S."/>
            <person name="Kothari S."/>
            <person name="Dodson R.J."/>
            <person name="Mohamoud Y."/>
            <person name="Khouri H."/>
            <person name="Roesch L.F."/>
            <person name="Krogfelt K.A."/>
            <person name="Struve C."/>
            <person name="Triplett E.W."/>
            <person name="Methe B.A."/>
        </authorList>
    </citation>
    <scope>NUCLEOTIDE SEQUENCE [LARGE SCALE GENOMIC DNA]</scope>
    <source>
        <strain evidence="1 2">342</strain>
    </source>
</reference>
<dbReference type="AlphaFoldDB" id="B5XNL3"/>